<protein>
    <submittedName>
        <fullName evidence="1">Uncharacterized protein</fullName>
    </submittedName>
</protein>
<comment type="caution">
    <text evidence="1">The sequence shown here is derived from an EMBL/GenBank/DDBJ whole genome shotgun (WGS) entry which is preliminary data.</text>
</comment>
<proteinExistence type="predicted"/>
<sequence>MVLNNKFAVRTREAVAAAADAADARLQPAARSAMGPLNGSERALMKVTVTLIYVSIRSSSAASLGVTGGASYGTAPRTGSGPASAVIAIHDSERASITSDDNWFWLVSGAII</sequence>
<reference evidence="1" key="1">
    <citation type="submission" date="2022-03" db="EMBL/GenBank/DDBJ databases">
        <authorList>
            <person name="Tunstrom K."/>
        </authorList>
    </citation>
    <scope>NUCLEOTIDE SEQUENCE</scope>
</reference>
<keyword evidence="2" id="KW-1185">Reference proteome</keyword>
<evidence type="ECO:0000313" key="2">
    <source>
        <dbReference type="Proteomes" id="UP001153954"/>
    </source>
</evidence>
<organism evidence="1 2">
    <name type="scientific">Euphydryas editha</name>
    <name type="common">Edith's checkerspot</name>
    <dbReference type="NCBI Taxonomy" id="104508"/>
    <lineage>
        <taxon>Eukaryota</taxon>
        <taxon>Metazoa</taxon>
        <taxon>Ecdysozoa</taxon>
        <taxon>Arthropoda</taxon>
        <taxon>Hexapoda</taxon>
        <taxon>Insecta</taxon>
        <taxon>Pterygota</taxon>
        <taxon>Neoptera</taxon>
        <taxon>Endopterygota</taxon>
        <taxon>Lepidoptera</taxon>
        <taxon>Glossata</taxon>
        <taxon>Ditrysia</taxon>
        <taxon>Papilionoidea</taxon>
        <taxon>Nymphalidae</taxon>
        <taxon>Nymphalinae</taxon>
        <taxon>Euphydryas</taxon>
    </lineage>
</organism>
<accession>A0AAU9U696</accession>
<evidence type="ECO:0000313" key="1">
    <source>
        <dbReference type="EMBL" id="CAH2092315.1"/>
    </source>
</evidence>
<dbReference type="Proteomes" id="UP001153954">
    <property type="component" value="Unassembled WGS sequence"/>
</dbReference>
<dbReference type="AlphaFoldDB" id="A0AAU9U696"/>
<name>A0AAU9U696_EUPED</name>
<gene>
    <name evidence="1" type="ORF">EEDITHA_LOCUS8087</name>
</gene>
<dbReference type="EMBL" id="CAKOGL010000011">
    <property type="protein sequence ID" value="CAH2092315.1"/>
    <property type="molecule type" value="Genomic_DNA"/>
</dbReference>